<dbReference type="EMBL" id="AP018553">
    <property type="protein sequence ID" value="BBD73881.1"/>
    <property type="molecule type" value="Genomic_DNA"/>
</dbReference>
<feature type="transmembrane region" description="Helical" evidence="8">
    <location>
        <begin position="7"/>
        <end position="23"/>
    </location>
</feature>
<dbReference type="KEGG" id="sacd:HS1genome_2270"/>
<gene>
    <name evidence="12" type="ORF">GCM10007116_12070</name>
    <name evidence="11" type="ORF">HS1genome_2270</name>
</gene>
<feature type="transmembrane region" description="Helical" evidence="8">
    <location>
        <begin position="65"/>
        <end position="87"/>
    </location>
</feature>
<dbReference type="InterPro" id="IPR027469">
    <property type="entry name" value="Cation_efflux_TMD_sf"/>
</dbReference>
<reference evidence="12" key="1">
    <citation type="journal article" date="2014" name="Int. J. Syst. Evol. Microbiol.">
        <title>Complete genome sequence of Corynebacterium casei LMG S-19264T (=DSM 44701T), isolated from a smear-ripened cheese.</title>
        <authorList>
            <consortium name="US DOE Joint Genome Institute (JGI-PGF)"/>
            <person name="Walter F."/>
            <person name="Albersmeier A."/>
            <person name="Kalinowski J."/>
            <person name="Ruckert C."/>
        </authorList>
    </citation>
    <scope>NUCLEOTIDE SEQUENCE</scope>
    <source>
        <strain evidence="12">JCM 31740</strain>
    </source>
</reference>
<keyword evidence="4 8" id="KW-0812">Transmembrane</keyword>
<evidence type="ECO:0000256" key="8">
    <source>
        <dbReference type="SAM" id="Phobius"/>
    </source>
</evidence>
<dbReference type="InterPro" id="IPR002524">
    <property type="entry name" value="Cation_efflux"/>
</dbReference>
<evidence type="ECO:0008006" key="14">
    <source>
        <dbReference type="Google" id="ProtNLM"/>
    </source>
</evidence>
<dbReference type="GeneID" id="38667721"/>
<dbReference type="PANTHER" id="PTHR11562:SF17">
    <property type="entry name" value="RE54080P-RELATED"/>
    <property type="match status" value="1"/>
</dbReference>
<dbReference type="Pfam" id="PF16916">
    <property type="entry name" value="ZT_dimer"/>
    <property type="match status" value="1"/>
</dbReference>
<dbReference type="OrthoDB" id="269083at2157"/>
<comment type="subcellular location">
    <subcellularLocation>
        <location evidence="1">Membrane</location>
        <topology evidence="1">Multi-pass membrane protein</topology>
    </subcellularLocation>
</comment>
<dbReference type="Pfam" id="PF01545">
    <property type="entry name" value="Cation_efflux"/>
    <property type="match status" value="1"/>
</dbReference>
<evidence type="ECO:0000313" key="11">
    <source>
        <dbReference type="EMBL" id="BBD73881.1"/>
    </source>
</evidence>
<evidence type="ECO:0000256" key="1">
    <source>
        <dbReference type="ARBA" id="ARBA00004141"/>
    </source>
</evidence>
<reference evidence="12" key="4">
    <citation type="submission" date="2020-09" db="EMBL/GenBank/DDBJ databases">
        <authorList>
            <person name="Sun Q."/>
            <person name="Ohkuma M."/>
        </authorList>
    </citation>
    <scope>NUCLEOTIDE SEQUENCE</scope>
    <source>
        <strain evidence="12">JCM 31740</strain>
    </source>
</reference>
<evidence type="ECO:0000313" key="13">
    <source>
        <dbReference type="Proteomes" id="UP000276741"/>
    </source>
</evidence>
<evidence type="ECO:0000259" key="10">
    <source>
        <dbReference type="Pfam" id="PF16916"/>
    </source>
</evidence>
<keyword evidence="6" id="KW-0406">Ion transport</keyword>
<organism evidence="11 13">
    <name type="scientific">Sulfodiicoccus acidiphilus</name>
    <dbReference type="NCBI Taxonomy" id="1670455"/>
    <lineage>
        <taxon>Archaea</taxon>
        <taxon>Thermoproteota</taxon>
        <taxon>Thermoprotei</taxon>
        <taxon>Sulfolobales</taxon>
        <taxon>Sulfolobaceae</taxon>
        <taxon>Sulfodiicoccus</taxon>
    </lineage>
</organism>
<dbReference type="PANTHER" id="PTHR11562">
    <property type="entry name" value="CATION EFFLUX PROTEIN/ ZINC TRANSPORTER"/>
    <property type="match status" value="1"/>
</dbReference>
<feature type="transmembrane region" description="Helical" evidence="8">
    <location>
        <begin position="99"/>
        <end position="117"/>
    </location>
</feature>
<protein>
    <recommendedName>
        <fullName evidence="14">Cation transporter</fullName>
    </recommendedName>
</protein>
<feature type="transmembrane region" description="Helical" evidence="8">
    <location>
        <begin position="157"/>
        <end position="178"/>
    </location>
</feature>
<evidence type="ECO:0000256" key="3">
    <source>
        <dbReference type="ARBA" id="ARBA00022448"/>
    </source>
</evidence>
<dbReference type="InterPro" id="IPR036837">
    <property type="entry name" value="Cation_efflux_CTD_sf"/>
</dbReference>
<dbReference type="GO" id="GO:0005385">
    <property type="term" value="F:zinc ion transmembrane transporter activity"/>
    <property type="evidence" value="ECO:0007669"/>
    <property type="project" value="TreeGrafter"/>
</dbReference>
<dbReference type="RefSeq" id="WP_126451124.1">
    <property type="nucleotide sequence ID" value="NZ_AP018553.1"/>
</dbReference>
<keyword evidence="5 8" id="KW-1133">Transmembrane helix</keyword>
<keyword evidence="3" id="KW-0813">Transport</keyword>
<dbReference type="NCBIfam" id="TIGR01297">
    <property type="entry name" value="CDF"/>
    <property type="match status" value="1"/>
</dbReference>
<evidence type="ECO:0000313" key="12">
    <source>
        <dbReference type="EMBL" id="GGT96134.1"/>
    </source>
</evidence>
<dbReference type="Proteomes" id="UP000616143">
    <property type="component" value="Unassembled WGS sequence"/>
</dbReference>
<evidence type="ECO:0000256" key="5">
    <source>
        <dbReference type="ARBA" id="ARBA00022989"/>
    </source>
</evidence>
<dbReference type="InterPro" id="IPR058533">
    <property type="entry name" value="Cation_efflux_TM"/>
</dbReference>
<sequence length="277" mass="30492">MRSTRAILYWCVFLTLVFGSFYGRSPVLLTESFDSLLDALTISFSSLALVSIKDQRLYTYGLHRLEIFSALANGGAVIIGSVASVGISLLFLDLGIHDIPTLTLILSTAAALLIAPITRGKGGLEQKALVLHSISDFIQYAVGALAGLVILLTRQFYLDPLCSAALALLFVILNFGSLRTSFNVLMERSPVDVEEVENRIRTILPGVHHVHVWTICDHMIIATLHAEEDPKSTLSQLEEKRTEVERLLTSYGINHVTIQFEPTGTHATSSRRELSQE</sequence>
<dbReference type="GO" id="GO:0005886">
    <property type="term" value="C:plasma membrane"/>
    <property type="evidence" value="ECO:0007669"/>
    <property type="project" value="TreeGrafter"/>
</dbReference>
<dbReference type="SUPFAM" id="SSF160240">
    <property type="entry name" value="Cation efflux protein cytoplasmic domain-like"/>
    <property type="match status" value="1"/>
</dbReference>
<reference evidence="13" key="2">
    <citation type="submission" date="2018-04" db="EMBL/GenBank/DDBJ databases">
        <title>Complete genome sequence of Sulfodiicoccus acidiphilus strain HS-1.</title>
        <authorList>
            <person name="Sakai H.D."/>
            <person name="Kurosawa N."/>
        </authorList>
    </citation>
    <scope>NUCLEOTIDE SEQUENCE [LARGE SCALE GENOMIC DNA]</scope>
    <source>
        <strain evidence="13">HS-1</strain>
    </source>
</reference>
<evidence type="ECO:0000256" key="2">
    <source>
        <dbReference type="ARBA" id="ARBA00008873"/>
    </source>
</evidence>
<reference evidence="11" key="3">
    <citation type="journal article" date="2019" name="BMC Res. Notes">
        <title>Complete genome sequence of the Sulfodiicoccus acidiphilus strain HS-1T, the first crenarchaeon that lacks polB3, isolated from an acidic hot spring in Ohwaku-dani, Hakone, Japan.</title>
        <authorList>
            <person name="Sakai H.D."/>
            <person name="Kurosawa N."/>
        </authorList>
    </citation>
    <scope>NUCLEOTIDE SEQUENCE</scope>
    <source>
        <strain evidence="11">HS-1</strain>
    </source>
</reference>
<feature type="domain" description="Cation efflux protein transmembrane" evidence="9">
    <location>
        <begin position="7"/>
        <end position="186"/>
    </location>
</feature>
<name>A0A348B6S9_9CREN</name>
<feature type="transmembrane region" description="Helical" evidence="8">
    <location>
        <begin position="129"/>
        <end position="151"/>
    </location>
</feature>
<feature type="transmembrane region" description="Helical" evidence="8">
    <location>
        <begin position="35"/>
        <end position="53"/>
    </location>
</feature>
<evidence type="ECO:0000256" key="4">
    <source>
        <dbReference type="ARBA" id="ARBA00022692"/>
    </source>
</evidence>
<keyword evidence="7 8" id="KW-0472">Membrane</keyword>
<evidence type="ECO:0000256" key="6">
    <source>
        <dbReference type="ARBA" id="ARBA00023065"/>
    </source>
</evidence>
<dbReference type="Proteomes" id="UP000276741">
    <property type="component" value="Chromosome"/>
</dbReference>
<evidence type="ECO:0000256" key="7">
    <source>
        <dbReference type="ARBA" id="ARBA00023136"/>
    </source>
</evidence>
<feature type="domain" description="Cation efflux protein cytoplasmic" evidence="10">
    <location>
        <begin position="191"/>
        <end position="262"/>
    </location>
</feature>
<dbReference type="Gene3D" id="1.20.1510.10">
    <property type="entry name" value="Cation efflux protein transmembrane domain"/>
    <property type="match status" value="1"/>
</dbReference>
<comment type="similarity">
    <text evidence="2">Belongs to the cation diffusion facilitator (CDF) transporter (TC 2.A.4) family. SLC30A subfamily.</text>
</comment>
<accession>A0A348B6S9</accession>
<evidence type="ECO:0000259" key="9">
    <source>
        <dbReference type="Pfam" id="PF01545"/>
    </source>
</evidence>
<proteinExistence type="inferred from homology"/>
<dbReference type="InterPro" id="IPR050681">
    <property type="entry name" value="CDF/SLC30A"/>
</dbReference>
<dbReference type="InterPro" id="IPR027470">
    <property type="entry name" value="Cation_efflux_CTD"/>
</dbReference>
<dbReference type="EMBL" id="BMQS01000010">
    <property type="protein sequence ID" value="GGT96134.1"/>
    <property type="molecule type" value="Genomic_DNA"/>
</dbReference>
<dbReference type="SUPFAM" id="SSF161111">
    <property type="entry name" value="Cation efflux protein transmembrane domain-like"/>
    <property type="match status" value="1"/>
</dbReference>
<dbReference type="AlphaFoldDB" id="A0A348B6S9"/>
<keyword evidence="13" id="KW-1185">Reference proteome</keyword>